<dbReference type="CDD" id="cd03768">
    <property type="entry name" value="SR_ResInv"/>
    <property type="match status" value="1"/>
</dbReference>
<evidence type="ECO:0000256" key="4">
    <source>
        <dbReference type="ARBA" id="ARBA00023172"/>
    </source>
</evidence>
<keyword evidence="4" id="KW-0233">DNA recombination</keyword>
<comment type="similarity">
    <text evidence="1">Belongs to the site-specific recombinase resolvase family.</text>
</comment>
<keyword evidence="3" id="KW-0238">DNA-binding</keyword>
<feature type="domain" description="Resolvase/invertase-type recombinase catalytic" evidence="7">
    <location>
        <begin position="1"/>
        <end position="134"/>
    </location>
</feature>
<dbReference type="GO" id="GO:0003677">
    <property type="term" value="F:DNA binding"/>
    <property type="evidence" value="ECO:0007669"/>
    <property type="project" value="UniProtKB-KW"/>
</dbReference>
<dbReference type="SUPFAM" id="SSF46689">
    <property type="entry name" value="Homeodomain-like"/>
    <property type="match status" value="1"/>
</dbReference>
<reference evidence="9" key="1">
    <citation type="submission" date="2014-05" db="EMBL/GenBank/DDBJ databases">
        <title>Whole genome sequencing of Lactobacillus casei NRIC0644.</title>
        <authorList>
            <person name="Atarashi H."/>
            <person name="Yoshida Y."/>
            <person name="Fujimura S."/>
            <person name="Tanaka N."/>
            <person name="Shiwa Y."/>
            <person name="Yoshikawa H."/>
            <person name="Okada S."/>
            <person name="Nakagawa J."/>
        </authorList>
    </citation>
    <scope>NUCLEOTIDE SEQUENCE [LARGE SCALE GENOMIC DNA]</scope>
    <source>
        <strain evidence="9">NRIC0644</strain>
    </source>
</reference>
<evidence type="ECO:0000256" key="3">
    <source>
        <dbReference type="ARBA" id="ARBA00023125"/>
    </source>
</evidence>
<proteinExistence type="inferred from homology"/>
<dbReference type="SMART" id="SM00857">
    <property type="entry name" value="Resolvase"/>
    <property type="match status" value="1"/>
</dbReference>
<evidence type="ECO:0000313" key="8">
    <source>
        <dbReference type="EMBL" id="GAN36183.1"/>
    </source>
</evidence>
<dbReference type="RefSeq" id="WP_045625313.1">
    <property type="nucleotide sequence ID" value="NZ_BAYM01000058.1"/>
</dbReference>
<dbReference type="Proteomes" id="UP000032552">
    <property type="component" value="Unassembled WGS sequence"/>
</dbReference>
<evidence type="ECO:0000256" key="6">
    <source>
        <dbReference type="PROSITE-ProRule" id="PRU10137"/>
    </source>
</evidence>
<dbReference type="Gene3D" id="3.40.50.1390">
    <property type="entry name" value="Resolvase, N-terminal catalytic domain"/>
    <property type="match status" value="1"/>
</dbReference>
<dbReference type="GO" id="GO:0000150">
    <property type="term" value="F:DNA strand exchange activity"/>
    <property type="evidence" value="ECO:0007669"/>
    <property type="project" value="InterPro"/>
</dbReference>
<organism evidence="8 9">
    <name type="scientific">Lacticaseibacillus paracasei NRIC 0644</name>
    <dbReference type="NCBI Taxonomy" id="1435038"/>
    <lineage>
        <taxon>Bacteria</taxon>
        <taxon>Bacillati</taxon>
        <taxon>Bacillota</taxon>
        <taxon>Bacilli</taxon>
        <taxon>Lactobacillales</taxon>
        <taxon>Lactobacillaceae</taxon>
        <taxon>Lacticaseibacillus</taxon>
    </lineage>
</organism>
<evidence type="ECO:0000256" key="5">
    <source>
        <dbReference type="PIRSR" id="PIRSR606118-50"/>
    </source>
</evidence>
<dbReference type="InterPro" id="IPR050639">
    <property type="entry name" value="SSR_resolvase"/>
</dbReference>
<evidence type="ECO:0000256" key="1">
    <source>
        <dbReference type="ARBA" id="ARBA00009913"/>
    </source>
</evidence>
<comment type="caution">
    <text evidence="8">The sequence shown here is derived from an EMBL/GenBank/DDBJ whole genome shotgun (WGS) entry which is preliminary data.</text>
</comment>
<dbReference type="PROSITE" id="PS00397">
    <property type="entry name" value="RECOMBINASES_1"/>
    <property type="match status" value="1"/>
</dbReference>
<dbReference type="PROSITE" id="PS51736">
    <property type="entry name" value="RECOMBINASES_3"/>
    <property type="match status" value="1"/>
</dbReference>
<accession>A0A0C9QBZ6</accession>
<dbReference type="PANTHER" id="PTHR30461">
    <property type="entry name" value="DNA-INVERTASE FROM LAMBDOID PROPHAGE"/>
    <property type="match status" value="1"/>
</dbReference>
<dbReference type="InterPro" id="IPR006119">
    <property type="entry name" value="Resolv_N"/>
</dbReference>
<dbReference type="SUPFAM" id="SSF53041">
    <property type="entry name" value="Resolvase-like"/>
    <property type="match status" value="1"/>
</dbReference>
<dbReference type="Pfam" id="PF00239">
    <property type="entry name" value="Resolvase"/>
    <property type="match status" value="1"/>
</dbReference>
<evidence type="ECO:0000313" key="9">
    <source>
        <dbReference type="Proteomes" id="UP000032552"/>
    </source>
</evidence>
<dbReference type="GO" id="GO:0015074">
    <property type="term" value="P:DNA integration"/>
    <property type="evidence" value="ECO:0007669"/>
    <property type="project" value="UniProtKB-KW"/>
</dbReference>
<dbReference type="EMBL" id="BAYM01000058">
    <property type="protein sequence ID" value="GAN36183.1"/>
    <property type="molecule type" value="Genomic_DNA"/>
</dbReference>
<dbReference type="InterPro" id="IPR009057">
    <property type="entry name" value="Homeodomain-like_sf"/>
</dbReference>
<evidence type="ECO:0000259" key="7">
    <source>
        <dbReference type="PROSITE" id="PS51736"/>
    </source>
</evidence>
<evidence type="ECO:0000256" key="2">
    <source>
        <dbReference type="ARBA" id="ARBA00022908"/>
    </source>
</evidence>
<dbReference type="Gene3D" id="1.10.10.60">
    <property type="entry name" value="Homeodomain-like"/>
    <property type="match status" value="1"/>
</dbReference>
<gene>
    <name evidence="8" type="ORF">LC0644_0772</name>
</gene>
<keyword evidence="2" id="KW-0229">DNA integration</keyword>
<sequence length="188" mass="21958">MKYGYARVSTEGQMLETQVQELLGAGVDKIYKEKYTGSTIYRPIFEKLLKELRPHDVLVVTKLDRFARNTHEALEVMQSLFDRQIAIHILNIGLIDETPTGKLIFTVFSAFAQFERDMIYTRTQGGKKYAREHNPNYREGRKPVYSNEQIETAYKWRVYGNTFREVSKRSGISVATLKRRFAMLHPKK</sequence>
<name>A0A0C9QBZ6_LACPA</name>
<dbReference type="InterPro" id="IPR036162">
    <property type="entry name" value="Resolvase-like_N_sf"/>
</dbReference>
<feature type="active site" description="O-(5'-phospho-DNA)-serine intermediate" evidence="5 6">
    <location>
        <position position="9"/>
    </location>
</feature>
<dbReference type="PANTHER" id="PTHR30461:SF26">
    <property type="entry name" value="RESOLVASE HOMOLOG YNEB"/>
    <property type="match status" value="1"/>
</dbReference>
<protein>
    <submittedName>
        <fullName evidence="8">Resolvase</fullName>
    </submittedName>
</protein>
<dbReference type="InterPro" id="IPR006118">
    <property type="entry name" value="Recombinase_CS"/>
</dbReference>
<dbReference type="AlphaFoldDB" id="A0A0C9QBZ6"/>